<dbReference type="InterPro" id="IPR016135">
    <property type="entry name" value="UBQ-conjugating_enzyme/RWD"/>
</dbReference>
<dbReference type="Gene3D" id="3.10.110.10">
    <property type="entry name" value="Ubiquitin Conjugating Enzyme"/>
    <property type="match status" value="1"/>
</dbReference>
<protein>
    <recommendedName>
        <fullName evidence="2">UBC core domain-containing protein</fullName>
    </recommendedName>
</protein>
<evidence type="ECO:0000313" key="3">
    <source>
        <dbReference type="EMBL" id="CAK8676167.1"/>
    </source>
</evidence>
<proteinExistence type="predicted"/>
<evidence type="ECO:0000256" key="1">
    <source>
        <dbReference type="SAM" id="SignalP"/>
    </source>
</evidence>
<comment type="caution">
    <text evidence="3">The sequence shown here is derived from an EMBL/GenBank/DDBJ whole genome shotgun (WGS) entry which is preliminary data.</text>
</comment>
<feature type="domain" description="UBC core" evidence="2">
    <location>
        <begin position="4"/>
        <end position="154"/>
    </location>
</feature>
<dbReference type="InterPro" id="IPR000608">
    <property type="entry name" value="UBC"/>
</dbReference>
<name>A0ABP0F8Y9_CLALP</name>
<dbReference type="SUPFAM" id="SSF54495">
    <property type="entry name" value="UBC-like"/>
    <property type="match status" value="1"/>
</dbReference>
<dbReference type="InterPro" id="IPR050113">
    <property type="entry name" value="Ub_conjugating_enzyme"/>
</dbReference>
<feature type="signal peptide" evidence="1">
    <location>
        <begin position="1"/>
        <end position="18"/>
    </location>
</feature>
<gene>
    <name evidence="3" type="ORF">CVLEPA_LOCUS5647</name>
</gene>
<dbReference type="Proteomes" id="UP001642483">
    <property type="component" value="Unassembled WGS sequence"/>
</dbReference>
<dbReference type="PROSITE" id="PS50127">
    <property type="entry name" value="UBC_2"/>
    <property type="match status" value="1"/>
</dbReference>
<dbReference type="Pfam" id="PF00179">
    <property type="entry name" value="UQ_con"/>
    <property type="match status" value="1"/>
</dbReference>
<dbReference type="EMBL" id="CAWYQH010000024">
    <property type="protein sequence ID" value="CAK8676167.1"/>
    <property type="molecule type" value="Genomic_DNA"/>
</dbReference>
<keyword evidence="4" id="KW-1185">Reference proteome</keyword>
<evidence type="ECO:0000313" key="4">
    <source>
        <dbReference type="Proteomes" id="UP001642483"/>
    </source>
</evidence>
<keyword evidence="1" id="KW-0732">Signal</keyword>
<sequence length="349" mass="39342">MHCRAVLLLNQELVHLAAQPLWGIAVHKVPNHPLLCFANISGLKHSVWESGIFHVTLKFTEHYNEEVPDVVFNTIPFHPNVHPISGKLQADFLNSPRLKRKGNITLANLFLNIQYLLSNPILENTVNNEATQLLQNVPHEYERIVKECVLESQHLHDVVNGTLPEELLASYSATPNRELEIISQNPKSIATETVAVPLKAKQVSFDIYHKAWMQFATTKPVSRYVESPTNDDDQLAIQMWNPDYANIRSHSSASTIRVAQNRIRSPRAANANPKTNPLRQKKLERISAMKRLYMNRCGEDPGTTAPATSMTDVIRPLTNARNATAVSEAWEREADELVAWTGTLNENTM</sequence>
<dbReference type="PANTHER" id="PTHR24067">
    <property type="entry name" value="UBIQUITIN-CONJUGATING ENZYME E2"/>
    <property type="match status" value="1"/>
</dbReference>
<evidence type="ECO:0000259" key="2">
    <source>
        <dbReference type="PROSITE" id="PS50127"/>
    </source>
</evidence>
<accession>A0ABP0F8Y9</accession>
<organism evidence="3 4">
    <name type="scientific">Clavelina lepadiformis</name>
    <name type="common">Light-bulb sea squirt</name>
    <name type="synonym">Ascidia lepadiformis</name>
    <dbReference type="NCBI Taxonomy" id="159417"/>
    <lineage>
        <taxon>Eukaryota</taxon>
        <taxon>Metazoa</taxon>
        <taxon>Chordata</taxon>
        <taxon>Tunicata</taxon>
        <taxon>Ascidiacea</taxon>
        <taxon>Aplousobranchia</taxon>
        <taxon>Clavelinidae</taxon>
        <taxon>Clavelina</taxon>
    </lineage>
</organism>
<feature type="chain" id="PRO_5046846354" description="UBC core domain-containing protein" evidence="1">
    <location>
        <begin position="19"/>
        <end position="349"/>
    </location>
</feature>
<reference evidence="3 4" key="1">
    <citation type="submission" date="2024-02" db="EMBL/GenBank/DDBJ databases">
        <authorList>
            <person name="Daric V."/>
            <person name="Darras S."/>
        </authorList>
    </citation>
    <scope>NUCLEOTIDE SEQUENCE [LARGE SCALE GENOMIC DNA]</scope>
</reference>
<dbReference type="SMART" id="SM00212">
    <property type="entry name" value="UBCc"/>
    <property type="match status" value="1"/>
</dbReference>